<evidence type="ECO:0000256" key="2">
    <source>
        <dbReference type="ARBA" id="ARBA00011209"/>
    </source>
</evidence>
<dbReference type="GO" id="GO:0016055">
    <property type="term" value="P:Wnt signaling pathway"/>
    <property type="evidence" value="ECO:0007669"/>
    <property type="project" value="UniProtKB-KW"/>
</dbReference>
<dbReference type="PANTHER" id="PTHR11740">
    <property type="entry name" value="CASEIN KINASE II SUBUNIT BETA"/>
    <property type="match status" value="1"/>
</dbReference>
<dbReference type="PANTHER" id="PTHR11740:SF0">
    <property type="entry name" value="CASEIN KINASE II SUBUNIT BETA"/>
    <property type="match status" value="1"/>
</dbReference>
<comment type="similarity">
    <text evidence="1 7">Belongs to the casein kinase 2 subunit beta family.</text>
</comment>
<evidence type="ECO:0000256" key="6">
    <source>
        <dbReference type="ARBA" id="ARBA00058642"/>
    </source>
</evidence>
<dbReference type="Gene3D" id="2.20.25.20">
    <property type="match status" value="1"/>
</dbReference>
<evidence type="ECO:0000313" key="11">
    <source>
        <dbReference type="Proteomes" id="UP001458880"/>
    </source>
</evidence>
<dbReference type="PROSITE" id="PS01101">
    <property type="entry name" value="CK2_BETA"/>
    <property type="match status" value="1"/>
</dbReference>
<dbReference type="Gene3D" id="1.10.10.60">
    <property type="entry name" value="Homeodomain-like"/>
    <property type="match status" value="1"/>
</dbReference>
<evidence type="ECO:0000259" key="9">
    <source>
        <dbReference type="Pfam" id="PF13837"/>
    </source>
</evidence>
<keyword evidence="5" id="KW-0879">Wnt signaling pathway</keyword>
<feature type="compositionally biased region" description="Polar residues" evidence="8">
    <location>
        <begin position="389"/>
        <end position="398"/>
    </location>
</feature>
<dbReference type="InterPro" id="IPR000704">
    <property type="entry name" value="Casein_kinase_II_reg-sub"/>
</dbReference>
<dbReference type="AlphaFoldDB" id="A0AAW1KHF2"/>
<evidence type="ECO:0000256" key="8">
    <source>
        <dbReference type="SAM" id="MobiDB-lite"/>
    </source>
</evidence>
<dbReference type="InterPro" id="IPR016149">
    <property type="entry name" value="Casein_kin_II_reg-sub_N"/>
</dbReference>
<comment type="function">
    <text evidence="6">Participates in Wnt signaling. Plays a complex role in regulating the basal catalytic activity of the alpha subunit.</text>
</comment>
<dbReference type="Proteomes" id="UP001458880">
    <property type="component" value="Unassembled WGS sequence"/>
</dbReference>
<dbReference type="InterPro" id="IPR035991">
    <property type="entry name" value="Casein_kinase_II_beta-like"/>
</dbReference>
<proteinExistence type="inferred from homology"/>
<gene>
    <name evidence="10" type="ORF">QE152_g22890</name>
</gene>
<feature type="domain" description="Myb/SANT-like DNA-binding" evidence="9">
    <location>
        <begin position="231"/>
        <end position="321"/>
    </location>
</feature>
<dbReference type="InterPro" id="IPR044822">
    <property type="entry name" value="Myb_DNA-bind_4"/>
</dbReference>
<evidence type="ECO:0000313" key="10">
    <source>
        <dbReference type="EMBL" id="KAK9719029.1"/>
    </source>
</evidence>
<feature type="region of interest" description="Disordered" evidence="8">
    <location>
        <begin position="388"/>
        <end position="414"/>
    </location>
</feature>
<dbReference type="PRINTS" id="PR00472">
    <property type="entry name" value="CASNKINASEII"/>
</dbReference>
<evidence type="ECO:0000256" key="5">
    <source>
        <dbReference type="ARBA" id="ARBA00022687"/>
    </source>
</evidence>
<dbReference type="GO" id="GO:0019887">
    <property type="term" value="F:protein kinase regulator activity"/>
    <property type="evidence" value="ECO:0007669"/>
    <property type="project" value="InterPro"/>
</dbReference>
<dbReference type="GO" id="GO:0005737">
    <property type="term" value="C:cytoplasm"/>
    <property type="evidence" value="ECO:0007669"/>
    <property type="project" value="TreeGrafter"/>
</dbReference>
<dbReference type="SMART" id="SM01085">
    <property type="entry name" value="CK_II_beta"/>
    <property type="match status" value="1"/>
</dbReference>
<reference evidence="10 11" key="1">
    <citation type="journal article" date="2024" name="BMC Genomics">
        <title>De novo assembly and annotation of Popillia japonica's genome with initial clues to its potential as an invasive pest.</title>
        <authorList>
            <person name="Cucini C."/>
            <person name="Boschi S."/>
            <person name="Funari R."/>
            <person name="Cardaioli E."/>
            <person name="Iannotti N."/>
            <person name="Marturano G."/>
            <person name="Paoli F."/>
            <person name="Bruttini M."/>
            <person name="Carapelli A."/>
            <person name="Frati F."/>
            <person name="Nardi F."/>
        </authorList>
    </citation>
    <scope>NUCLEOTIDE SEQUENCE [LARGE SCALE GENOMIC DNA]</scope>
    <source>
        <strain evidence="10">DMR45628</strain>
    </source>
</reference>
<dbReference type="Pfam" id="PF01214">
    <property type="entry name" value="CK_II_beta"/>
    <property type="match status" value="1"/>
</dbReference>
<dbReference type="EMBL" id="JASPKY010000223">
    <property type="protein sequence ID" value="KAK9719029.1"/>
    <property type="molecule type" value="Genomic_DNA"/>
</dbReference>
<accession>A0AAW1KHF2</accession>
<comment type="caution">
    <text evidence="10">The sequence shown here is derived from an EMBL/GenBank/DDBJ whole genome shotgun (WGS) entry which is preliminary data.</text>
</comment>
<keyword evidence="4" id="KW-0597">Phosphoprotein</keyword>
<dbReference type="FunFam" id="2.20.25.20:FF:000002">
    <property type="entry name" value="Casein kinase II subunit beta"/>
    <property type="match status" value="1"/>
</dbReference>
<dbReference type="Pfam" id="PF13837">
    <property type="entry name" value="Myb_DNA-bind_4"/>
    <property type="match status" value="1"/>
</dbReference>
<dbReference type="SUPFAM" id="SSF57798">
    <property type="entry name" value="Casein kinase II beta subunit"/>
    <property type="match status" value="1"/>
</dbReference>
<comment type="subunit">
    <text evidence="2 7">Tetramer of two alpha and two beta subunits.</text>
</comment>
<evidence type="ECO:0000256" key="4">
    <source>
        <dbReference type="ARBA" id="ARBA00022553"/>
    </source>
</evidence>
<protein>
    <recommendedName>
        <fullName evidence="3 7">Casein kinase II subunit beta</fullName>
        <shortName evidence="7">CK II beta</shortName>
    </recommendedName>
</protein>
<organism evidence="10 11">
    <name type="scientific">Popillia japonica</name>
    <name type="common">Japanese beetle</name>
    <dbReference type="NCBI Taxonomy" id="7064"/>
    <lineage>
        <taxon>Eukaryota</taxon>
        <taxon>Metazoa</taxon>
        <taxon>Ecdysozoa</taxon>
        <taxon>Arthropoda</taxon>
        <taxon>Hexapoda</taxon>
        <taxon>Insecta</taxon>
        <taxon>Pterygota</taxon>
        <taxon>Neoptera</taxon>
        <taxon>Endopterygota</taxon>
        <taxon>Coleoptera</taxon>
        <taxon>Polyphaga</taxon>
        <taxon>Scarabaeiformia</taxon>
        <taxon>Scarabaeidae</taxon>
        <taxon>Rutelinae</taxon>
        <taxon>Popillia</taxon>
    </lineage>
</organism>
<name>A0AAW1KHF2_POPJA</name>
<keyword evidence="11" id="KW-1185">Reference proteome</keyword>
<dbReference type="FunFam" id="1.10.1820.10:FF:000001">
    <property type="entry name" value="Casein kinase II subunit beta"/>
    <property type="match status" value="1"/>
</dbReference>
<evidence type="ECO:0000256" key="1">
    <source>
        <dbReference type="ARBA" id="ARBA00006941"/>
    </source>
</evidence>
<dbReference type="Gene3D" id="1.10.1820.10">
    <property type="entry name" value="protein kinase ck2 holoenzyme, chain C, domain 1"/>
    <property type="match status" value="1"/>
</dbReference>
<dbReference type="GO" id="GO:0005956">
    <property type="term" value="C:protein kinase CK2 complex"/>
    <property type="evidence" value="ECO:0007669"/>
    <property type="project" value="UniProtKB-UniRule"/>
</dbReference>
<evidence type="ECO:0000256" key="7">
    <source>
        <dbReference type="RuleBase" id="RU361268"/>
    </source>
</evidence>
<sequence>MSSSEEVSWISWFCGLRGNEFFCEVDEDYIQDKFNLTGLNEQVPHYRQALDMILDLEPDDELDDNPNQSDLIEQAAEMLYGLIHARYILTNRGIAQMIEKYQSGDFGHCPRVYCESQPMLPLGLSDVPGEAMVKSYCPKCMDVYTPKSSRHHHTDGAYFGTGFPHMLFMVHPEYRPKRATNQFVPRLFGFKIHPLAYQLQQQAAQTFKAPLRTLNYNNVYSSLAMDRKKRTLWGDAEIGYMLAIIKNRNIVKMLDGKRYRNGEIFHIVEEELKKRGFIKSIEQIRVKWKLLKSTYFKTVRQNSTSGSGRSHCPFYNELSELLGHRPLLKMVQEGVDTSHSMSSSTFSESDPLFLSDSDTRAYETIDVVLEETESDNAEEIFSEKPRIYSPTTSASGNVSEIHECGTPTTNRKNNSTLSSTLHKYTSEWKSAQLELQNDLLQKQKMILEEEFQKQREWEENLLRREQENYERMFMNISNSFFMQMGALLKSSKSSDD</sequence>
<evidence type="ECO:0000256" key="3">
    <source>
        <dbReference type="ARBA" id="ARBA00017775"/>
    </source>
</evidence>